<keyword evidence="2" id="KW-1185">Reference proteome</keyword>
<sequence length="177" mass="19669">MAGQMSHICLMCHSPKKPELVPNANACHSLPPKSKESESKLAEFGGLVQNVQSTSKPEEILFEYPDPLPDTPGIRFVPVSVHNQKGRKKNVTFHSQVELWSPPEQEEVRTSGLFRLFNAVSGGGALGRGVPGSRMEHLKQRKLNAWTWVQNMQNTTYVSETSTVSELSGDLEFIKCH</sequence>
<reference evidence="1 2" key="1">
    <citation type="submission" date="2024-02" db="EMBL/GenBank/DDBJ databases">
        <authorList>
            <person name="Chen Y."/>
            <person name="Shah S."/>
            <person name="Dougan E. K."/>
            <person name="Thang M."/>
            <person name="Chan C."/>
        </authorList>
    </citation>
    <scope>NUCLEOTIDE SEQUENCE [LARGE SCALE GENOMIC DNA]</scope>
</reference>
<dbReference type="EMBL" id="CAXAMN010014224">
    <property type="protein sequence ID" value="CAK9042749.1"/>
    <property type="molecule type" value="Genomic_DNA"/>
</dbReference>
<gene>
    <name evidence="1" type="ORF">CCMP2556_LOCUS22708</name>
</gene>
<comment type="caution">
    <text evidence="1">The sequence shown here is derived from an EMBL/GenBank/DDBJ whole genome shotgun (WGS) entry which is preliminary data.</text>
</comment>
<organism evidence="1 2">
    <name type="scientific">Durusdinium trenchii</name>
    <dbReference type="NCBI Taxonomy" id="1381693"/>
    <lineage>
        <taxon>Eukaryota</taxon>
        <taxon>Sar</taxon>
        <taxon>Alveolata</taxon>
        <taxon>Dinophyceae</taxon>
        <taxon>Suessiales</taxon>
        <taxon>Symbiodiniaceae</taxon>
        <taxon>Durusdinium</taxon>
    </lineage>
</organism>
<protein>
    <submittedName>
        <fullName evidence="1">Uncharacterized protein</fullName>
    </submittedName>
</protein>
<proteinExistence type="predicted"/>
<name>A0ABP0LU39_9DINO</name>
<accession>A0ABP0LU39</accession>
<evidence type="ECO:0000313" key="2">
    <source>
        <dbReference type="Proteomes" id="UP001642484"/>
    </source>
</evidence>
<dbReference type="Proteomes" id="UP001642484">
    <property type="component" value="Unassembled WGS sequence"/>
</dbReference>
<evidence type="ECO:0000313" key="1">
    <source>
        <dbReference type="EMBL" id="CAK9042749.1"/>
    </source>
</evidence>